<keyword evidence="3" id="KW-1003">Cell membrane</keyword>
<comment type="similarity">
    <text evidence="2">Belongs to the chromate ion transporter (CHR) (TC 2.A.51) family.</text>
</comment>
<dbReference type="InterPro" id="IPR003370">
    <property type="entry name" value="Chromate_transpt"/>
</dbReference>
<dbReference type="GO" id="GO:0015109">
    <property type="term" value="F:chromate transmembrane transporter activity"/>
    <property type="evidence" value="ECO:0007669"/>
    <property type="project" value="InterPro"/>
</dbReference>
<dbReference type="Proteomes" id="UP000199645">
    <property type="component" value="Unassembled WGS sequence"/>
</dbReference>
<accession>A0A1I2N3K4</accession>
<evidence type="ECO:0000256" key="5">
    <source>
        <dbReference type="ARBA" id="ARBA00022989"/>
    </source>
</evidence>
<comment type="subcellular location">
    <subcellularLocation>
        <location evidence="1">Cell membrane</location>
        <topology evidence="1">Multi-pass membrane protein</topology>
    </subcellularLocation>
</comment>
<dbReference type="PANTHER" id="PTHR33567">
    <property type="entry name" value="CHROMATE ION TRANSPORTER (EUROFUNG)"/>
    <property type="match status" value="1"/>
</dbReference>
<feature type="transmembrane region" description="Helical" evidence="7">
    <location>
        <begin position="107"/>
        <end position="126"/>
    </location>
</feature>
<evidence type="ECO:0000256" key="3">
    <source>
        <dbReference type="ARBA" id="ARBA00022475"/>
    </source>
</evidence>
<gene>
    <name evidence="8" type="ORF">SAMN05421541_13718</name>
</gene>
<keyword evidence="5 7" id="KW-1133">Transmembrane helix</keyword>
<organism evidence="8 9">
    <name type="scientific">Actinoplanes philippinensis</name>
    <dbReference type="NCBI Taxonomy" id="35752"/>
    <lineage>
        <taxon>Bacteria</taxon>
        <taxon>Bacillati</taxon>
        <taxon>Actinomycetota</taxon>
        <taxon>Actinomycetes</taxon>
        <taxon>Micromonosporales</taxon>
        <taxon>Micromonosporaceae</taxon>
        <taxon>Actinoplanes</taxon>
    </lineage>
</organism>
<dbReference type="AlphaFoldDB" id="A0A1I2N3K4"/>
<reference evidence="8 9" key="1">
    <citation type="submission" date="2016-10" db="EMBL/GenBank/DDBJ databases">
        <authorList>
            <person name="de Groot N.N."/>
        </authorList>
    </citation>
    <scope>NUCLEOTIDE SEQUENCE [LARGE SCALE GENOMIC DNA]</scope>
    <source>
        <strain evidence="8 9">DSM 43019</strain>
    </source>
</reference>
<sequence length="154" mass="16167">MVVQFVAFLGAYHRPGNLDPRVAGVVASLLTTWVTFVPCFLFILLGAPYVERLRGNHALSAALTGITAAVVGVIADLGLYFAVHTLFAAGDTLTTGPLNLHYPQPATVRWTPVVIAVIAAVLIFKLKWPVLRILGVCALLGLVAGLIGLPGVTG</sequence>
<protein>
    <submittedName>
        <fullName evidence="8">Chromate transporter</fullName>
    </submittedName>
</protein>
<evidence type="ECO:0000256" key="2">
    <source>
        <dbReference type="ARBA" id="ARBA00005262"/>
    </source>
</evidence>
<evidence type="ECO:0000313" key="9">
    <source>
        <dbReference type="Proteomes" id="UP000199645"/>
    </source>
</evidence>
<keyword evidence="6 7" id="KW-0472">Membrane</keyword>
<evidence type="ECO:0000256" key="7">
    <source>
        <dbReference type="SAM" id="Phobius"/>
    </source>
</evidence>
<feature type="transmembrane region" description="Helical" evidence="7">
    <location>
        <begin position="59"/>
        <end position="87"/>
    </location>
</feature>
<name>A0A1I2N3K4_9ACTN</name>
<evidence type="ECO:0000256" key="6">
    <source>
        <dbReference type="ARBA" id="ARBA00023136"/>
    </source>
</evidence>
<keyword evidence="9" id="KW-1185">Reference proteome</keyword>
<evidence type="ECO:0000256" key="4">
    <source>
        <dbReference type="ARBA" id="ARBA00022692"/>
    </source>
</evidence>
<proteinExistence type="inferred from homology"/>
<dbReference type="EMBL" id="FONV01000037">
    <property type="protein sequence ID" value="SFF97429.1"/>
    <property type="molecule type" value="Genomic_DNA"/>
</dbReference>
<feature type="transmembrane region" description="Helical" evidence="7">
    <location>
        <begin position="133"/>
        <end position="152"/>
    </location>
</feature>
<dbReference type="GO" id="GO:0005886">
    <property type="term" value="C:plasma membrane"/>
    <property type="evidence" value="ECO:0007669"/>
    <property type="project" value="UniProtKB-SubCell"/>
</dbReference>
<feature type="transmembrane region" description="Helical" evidence="7">
    <location>
        <begin position="22"/>
        <end position="47"/>
    </location>
</feature>
<evidence type="ECO:0000256" key="1">
    <source>
        <dbReference type="ARBA" id="ARBA00004651"/>
    </source>
</evidence>
<dbReference type="Pfam" id="PF02417">
    <property type="entry name" value="Chromate_transp"/>
    <property type="match status" value="1"/>
</dbReference>
<dbReference type="STRING" id="35752.SAMN05421541_13718"/>
<dbReference type="PANTHER" id="PTHR33567:SF3">
    <property type="entry name" value="CHROMATE ION TRANSPORTER (EUROFUNG)"/>
    <property type="match status" value="1"/>
</dbReference>
<keyword evidence="4 7" id="KW-0812">Transmembrane</keyword>
<evidence type="ECO:0000313" key="8">
    <source>
        <dbReference type="EMBL" id="SFF97429.1"/>
    </source>
</evidence>